<dbReference type="Gene3D" id="3.50.30.50">
    <property type="entry name" value="Putative cyclase"/>
    <property type="match status" value="1"/>
</dbReference>
<protein>
    <submittedName>
        <fullName evidence="1">Cyclase</fullName>
    </submittedName>
</protein>
<dbReference type="EMBL" id="BOMG01000073">
    <property type="protein sequence ID" value="GID57539.1"/>
    <property type="molecule type" value="Genomic_DNA"/>
</dbReference>
<organism evidence="1 2">
    <name type="scientific">Actinoplanes couchii</name>
    <dbReference type="NCBI Taxonomy" id="403638"/>
    <lineage>
        <taxon>Bacteria</taxon>
        <taxon>Bacillati</taxon>
        <taxon>Actinomycetota</taxon>
        <taxon>Actinomycetes</taxon>
        <taxon>Micromonosporales</taxon>
        <taxon>Micromonosporaceae</taxon>
        <taxon>Actinoplanes</taxon>
    </lineage>
</organism>
<reference evidence="1 2" key="1">
    <citation type="submission" date="2021-01" db="EMBL/GenBank/DDBJ databases">
        <title>Whole genome shotgun sequence of Actinoplanes couchii NBRC 106145.</title>
        <authorList>
            <person name="Komaki H."/>
            <person name="Tamura T."/>
        </authorList>
    </citation>
    <scope>NUCLEOTIDE SEQUENCE [LARGE SCALE GENOMIC DNA]</scope>
    <source>
        <strain evidence="1 2">NBRC 106145</strain>
    </source>
</reference>
<dbReference type="SUPFAM" id="SSF102198">
    <property type="entry name" value="Putative cyclase"/>
    <property type="match status" value="1"/>
</dbReference>
<comment type="caution">
    <text evidence="1">The sequence shown here is derived from an EMBL/GenBank/DDBJ whole genome shotgun (WGS) entry which is preliminary data.</text>
</comment>
<dbReference type="PANTHER" id="PTHR31118">
    <property type="entry name" value="CYCLASE-LIKE PROTEIN 2"/>
    <property type="match status" value="1"/>
</dbReference>
<dbReference type="PANTHER" id="PTHR31118:SF12">
    <property type="entry name" value="CYCLASE-LIKE PROTEIN 2"/>
    <property type="match status" value="1"/>
</dbReference>
<proteinExistence type="predicted"/>
<dbReference type="Pfam" id="PF04199">
    <property type="entry name" value="Cyclase"/>
    <property type="match status" value="1"/>
</dbReference>
<name>A0ABQ3XGA9_9ACTN</name>
<dbReference type="Proteomes" id="UP000612282">
    <property type="component" value="Unassembled WGS sequence"/>
</dbReference>
<evidence type="ECO:0000313" key="2">
    <source>
        <dbReference type="Proteomes" id="UP000612282"/>
    </source>
</evidence>
<accession>A0ABQ3XGA9</accession>
<dbReference type="InterPro" id="IPR037175">
    <property type="entry name" value="KFase_sf"/>
</dbReference>
<keyword evidence="2" id="KW-1185">Reference proteome</keyword>
<dbReference type="InterPro" id="IPR007325">
    <property type="entry name" value="KFase/CYL"/>
</dbReference>
<evidence type="ECO:0000313" key="1">
    <source>
        <dbReference type="EMBL" id="GID57539.1"/>
    </source>
</evidence>
<sequence>MGITRDDVLGRLRLITLSHVNDPARVSVYPGDPPPRLETVATLEKEGFYLQTVFAGEHTGTYWGAPGHFTPGGLLADEMTPEDLFRPAVCVDVRAECTADPGHAVSVADLRRWERAYGRIPRESVVVIRTGWAERFGTGEFLPHPGFAPETVQWLIDTGRLGERGGTGTDAFSPDVSTDTDLTVSRLVYRQRRISLELLTNLGELPATGAWVLCGGQINRAGSGSTALIYGVLPPG</sequence>
<gene>
    <name evidence="1" type="ORF">Aco03nite_059430</name>
</gene>